<sequence length="87" mass="10234">IESQNSKADKKQLAVKYGLVKPGPLRILNWDRYIQTPQDVYYSLAGKACIFLEVIFNVFNLNDENAFLKHWKDVEKSTNWYRMPNPL</sequence>
<dbReference type="Proteomes" id="UP000789759">
    <property type="component" value="Unassembled WGS sequence"/>
</dbReference>
<reference evidence="1" key="1">
    <citation type="submission" date="2021-06" db="EMBL/GenBank/DDBJ databases">
        <authorList>
            <person name="Kallberg Y."/>
            <person name="Tangrot J."/>
            <person name="Rosling A."/>
        </authorList>
    </citation>
    <scope>NUCLEOTIDE SEQUENCE</scope>
    <source>
        <strain evidence="1">FL966</strain>
    </source>
</reference>
<keyword evidence="2" id="KW-1185">Reference proteome</keyword>
<dbReference type="OrthoDB" id="2414281at2759"/>
<evidence type="ECO:0000313" key="1">
    <source>
        <dbReference type="EMBL" id="CAG8813745.1"/>
    </source>
</evidence>
<gene>
    <name evidence="1" type="ORF">CPELLU_LOCUS18951</name>
</gene>
<protein>
    <submittedName>
        <fullName evidence="1">5749_t:CDS:1</fullName>
    </submittedName>
</protein>
<comment type="caution">
    <text evidence="1">The sequence shown here is derived from an EMBL/GenBank/DDBJ whole genome shotgun (WGS) entry which is preliminary data.</text>
</comment>
<evidence type="ECO:0000313" key="2">
    <source>
        <dbReference type="Proteomes" id="UP000789759"/>
    </source>
</evidence>
<organism evidence="1 2">
    <name type="scientific">Cetraspora pellucida</name>
    <dbReference type="NCBI Taxonomy" id="1433469"/>
    <lineage>
        <taxon>Eukaryota</taxon>
        <taxon>Fungi</taxon>
        <taxon>Fungi incertae sedis</taxon>
        <taxon>Mucoromycota</taxon>
        <taxon>Glomeromycotina</taxon>
        <taxon>Glomeromycetes</taxon>
        <taxon>Diversisporales</taxon>
        <taxon>Gigasporaceae</taxon>
        <taxon>Cetraspora</taxon>
    </lineage>
</organism>
<feature type="non-terminal residue" evidence="1">
    <location>
        <position position="1"/>
    </location>
</feature>
<proteinExistence type="predicted"/>
<dbReference type="AlphaFoldDB" id="A0A9N9P853"/>
<name>A0A9N9P853_9GLOM</name>
<accession>A0A9N9P853</accession>
<dbReference type="EMBL" id="CAJVQA010041224">
    <property type="protein sequence ID" value="CAG8813745.1"/>
    <property type="molecule type" value="Genomic_DNA"/>
</dbReference>